<protein>
    <submittedName>
        <fullName evidence="2">Uncharacterized protein</fullName>
    </submittedName>
</protein>
<evidence type="ECO:0000313" key="3">
    <source>
        <dbReference type="Proteomes" id="UP000313359"/>
    </source>
</evidence>
<dbReference type="OrthoDB" id="3053346at2759"/>
<reference evidence="2" key="1">
    <citation type="journal article" date="2018" name="Genome Biol. Evol.">
        <title>Genomics and development of Lentinus tigrinus, a white-rot wood-decaying mushroom with dimorphic fruiting bodies.</title>
        <authorList>
            <person name="Wu B."/>
            <person name="Xu Z."/>
            <person name="Knudson A."/>
            <person name="Carlson A."/>
            <person name="Chen N."/>
            <person name="Kovaka S."/>
            <person name="LaButti K."/>
            <person name="Lipzen A."/>
            <person name="Pennachio C."/>
            <person name="Riley R."/>
            <person name="Schakwitz W."/>
            <person name="Umezawa K."/>
            <person name="Ohm R.A."/>
            <person name="Grigoriev I.V."/>
            <person name="Nagy L.G."/>
            <person name="Gibbons J."/>
            <person name="Hibbett D."/>
        </authorList>
    </citation>
    <scope>NUCLEOTIDE SEQUENCE [LARGE SCALE GENOMIC DNA]</scope>
    <source>
        <strain evidence="2">ALCF2SS1-6</strain>
    </source>
</reference>
<dbReference type="Proteomes" id="UP000313359">
    <property type="component" value="Unassembled WGS sequence"/>
</dbReference>
<feature type="region of interest" description="Disordered" evidence="1">
    <location>
        <begin position="175"/>
        <end position="242"/>
    </location>
</feature>
<evidence type="ECO:0000256" key="1">
    <source>
        <dbReference type="SAM" id="MobiDB-lite"/>
    </source>
</evidence>
<name>A0A5C2S320_9APHY</name>
<organism evidence="2 3">
    <name type="scientific">Lentinus tigrinus ALCF2SS1-6</name>
    <dbReference type="NCBI Taxonomy" id="1328759"/>
    <lineage>
        <taxon>Eukaryota</taxon>
        <taxon>Fungi</taxon>
        <taxon>Dikarya</taxon>
        <taxon>Basidiomycota</taxon>
        <taxon>Agaricomycotina</taxon>
        <taxon>Agaricomycetes</taxon>
        <taxon>Polyporales</taxon>
        <taxon>Polyporaceae</taxon>
        <taxon>Lentinus</taxon>
    </lineage>
</organism>
<sequence>MFFPLPFTYAVAQISLPASLRGLGELDSQARNVLREIHCSKAIILLHTGSEIPFPRRHDFKYFIYVVGPGLRPEKPERCYTADMCMPIFPNTEHPAGRPSIRTVPEFPFSNCYHWFGPDISFKTRVKNGTYPESDDPLAKCTKLPAGEFVDMETIHQQDVNRIIDMLAERSKSAGVAEADERAKGARGLSQPPGANDDVASFQDENDSYFGPGLDHSDNDSLASGPSDPYAESLNDSSGSRASVKSFTESDIFNMDWTEERSRIPVVTLSFDLAAEFKSEEDIPNPAVFLDECRTFSRMVQEFQEREALRRDRREARRRMLEPFIEMHDKVARGIQSLFCVTSVHHTGCSE</sequence>
<dbReference type="AlphaFoldDB" id="A0A5C2S320"/>
<accession>A0A5C2S320</accession>
<keyword evidence="3" id="KW-1185">Reference proteome</keyword>
<proteinExistence type="predicted"/>
<gene>
    <name evidence="2" type="ORF">L227DRAFT_529593</name>
</gene>
<dbReference type="STRING" id="1328759.A0A5C2S320"/>
<dbReference type="EMBL" id="ML122278">
    <property type="protein sequence ID" value="RPD57858.1"/>
    <property type="molecule type" value="Genomic_DNA"/>
</dbReference>
<evidence type="ECO:0000313" key="2">
    <source>
        <dbReference type="EMBL" id="RPD57858.1"/>
    </source>
</evidence>